<reference evidence="1" key="2">
    <citation type="submission" date="2020-09" db="EMBL/GenBank/DDBJ databases">
        <authorList>
            <person name="Sun Q."/>
            <person name="Kim S."/>
        </authorList>
    </citation>
    <scope>NUCLEOTIDE SEQUENCE</scope>
    <source>
        <strain evidence="1">KCTC 32337</strain>
    </source>
</reference>
<dbReference type="Proteomes" id="UP000622604">
    <property type="component" value="Unassembled WGS sequence"/>
</dbReference>
<protein>
    <submittedName>
        <fullName evidence="1">Uncharacterized protein</fullName>
    </submittedName>
</protein>
<sequence>MYHQYFEDWEVKPDFKKEFVSLWADWLGEKDSHKLEEVTESEWQRFNQLLVLLSQDYILQEAVCAKEELVTINNISTALSSYKESMNKDASKFSKIVIPDLDCVITEEWDYTYIVWYKDAQAIIKLAPYIKAANLCHFA</sequence>
<gene>
    <name evidence="1" type="ORF">GCM10011274_34720</name>
</gene>
<dbReference type="EMBL" id="BMZC01000010">
    <property type="protein sequence ID" value="GGZ73290.1"/>
    <property type="molecule type" value="Genomic_DNA"/>
</dbReference>
<name>A0A8H9IC22_9ALTE</name>
<proteinExistence type="predicted"/>
<dbReference type="RefSeq" id="WP_191866738.1">
    <property type="nucleotide sequence ID" value="NZ_BMZC01000010.1"/>
</dbReference>
<evidence type="ECO:0000313" key="1">
    <source>
        <dbReference type="EMBL" id="GGZ73290.1"/>
    </source>
</evidence>
<comment type="caution">
    <text evidence="1">The sequence shown here is derived from an EMBL/GenBank/DDBJ whole genome shotgun (WGS) entry which is preliminary data.</text>
</comment>
<organism evidence="1 2">
    <name type="scientific">Paraglaciecola chathamensis</name>
    <dbReference type="NCBI Taxonomy" id="368405"/>
    <lineage>
        <taxon>Bacteria</taxon>
        <taxon>Pseudomonadati</taxon>
        <taxon>Pseudomonadota</taxon>
        <taxon>Gammaproteobacteria</taxon>
        <taxon>Alteromonadales</taxon>
        <taxon>Alteromonadaceae</taxon>
        <taxon>Paraglaciecola</taxon>
    </lineage>
</organism>
<accession>A0A8H9IC22</accession>
<evidence type="ECO:0000313" key="2">
    <source>
        <dbReference type="Proteomes" id="UP000622604"/>
    </source>
</evidence>
<dbReference type="AlphaFoldDB" id="A0A8H9IC22"/>
<reference evidence="1" key="1">
    <citation type="journal article" date="2014" name="Int. J. Syst. Evol. Microbiol.">
        <title>Complete genome sequence of Corynebacterium casei LMG S-19264T (=DSM 44701T), isolated from a smear-ripened cheese.</title>
        <authorList>
            <consortium name="US DOE Joint Genome Institute (JGI-PGF)"/>
            <person name="Walter F."/>
            <person name="Albersmeier A."/>
            <person name="Kalinowski J."/>
            <person name="Ruckert C."/>
        </authorList>
    </citation>
    <scope>NUCLEOTIDE SEQUENCE</scope>
    <source>
        <strain evidence="1">KCTC 32337</strain>
    </source>
</reference>